<dbReference type="EMBL" id="JALBCA010000017">
    <property type="protein sequence ID" value="KAI2390500.1"/>
    <property type="molecule type" value="Genomic_DNA"/>
</dbReference>
<comment type="caution">
    <text evidence="1">The sequence shown here is derived from an EMBL/GenBank/DDBJ whole genome shotgun (WGS) entry which is preliminary data.</text>
</comment>
<evidence type="ECO:0000313" key="1">
    <source>
        <dbReference type="EMBL" id="KAI2390500.1"/>
    </source>
</evidence>
<organism evidence="1">
    <name type="scientific">Ophidiomyces ophidiicola</name>
    <dbReference type="NCBI Taxonomy" id="1387563"/>
    <lineage>
        <taxon>Eukaryota</taxon>
        <taxon>Fungi</taxon>
        <taxon>Dikarya</taxon>
        <taxon>Ascomycota</taxon>
        <taxon>Pezizomycotina</taxon>
        <taxon>Eurotiomycetes</taxon>
        <taxon>Eurotiomycetidae</taxon>
        <taxon>Onygenales</taxon>
        <taxon>Onygenaceae</taxon>
        <taxon>Ophidiomyces</taxon>
    </lineage>
</organism>
<reference evidence="1" key="1">
    <citation type="journal article" date="2022" name="bioRxiv">
        <title>Population genetic analysis of Ophidiomyces ophidiicola, the causative agent of snake fungal disease, indicates recent introductions to the USA.</title>
        <authorList>
            <person name="Ladner J.T."/>
            <person name="Palmer J.M."/>
            <person name="Ettinger C.L."/>
            <person name="Stajich J.E."/>
            <person name="Farrell T.M."/>
            <person name="Glorioso B.M."/>
            <person name="Lawson B."/>
            <person name="Price S.J."/>
            <person name="Stengle A.G."/>
            <person name="Grear D.A."/>
            <person name="Lorch J.M."/>
        </authorList>
    </citation>
    <scope>NUCLEOTIDE SEQUENCE</scope>
    <source>
        <strain evidence="1">NWHC 24266-5</strain>
    </source>
</reference>
<accession>A0ACB8V1D0</accession>
<proteinExistence type="predicted"/>
<gene>
    <name evidence="1" type="ORF">LOY88_001585</name>
</gene>
<sequence length="605" mass="66565">MNNNSVPAEEPKSTDNKNLPEPALSPAHQHHDAHHSPPLGKSQEKDVFARELEDSAASNDKQPATDDLERSSDSRRGISKRLRPYRAQIRIATHVAIWLLFTAWWIAGLILRRHDLGWVVPFILYLCITLRLIFFYVPISIISKPMHWVWQNTACRVAALIPERFQTLAGAALVIIIISAGAFASPETADNTRANRAISLFGLLVLIGVLWATSRDRKKIVWRTVIVGMLVQFVMALFVLRTGVGFDIFRFISQRATDLLGFARQGTAFLTTKEVSMIPWFLVTVIPAIIFFVSLVQLLYYIHFIQWFVKKFAVFFFWSMRVSGAEAIVAAASPFVGQGESVMLIRPFINYLTMAEIHQVMCSGFATISGSVFVAYVALGVNPQALISSCVMSIPASLAVSKMRFPETEEALTAGRIVVPEDEENKPVNALHAFAAGAWLGLKIGTMIAATLLCIISLLALVNGLLMWWGRYLNINSPPLTIELIIGYVCYPIAFLLGVPRNGDLLKVSRLIGIKLIANEFVAYHALQTEPEYKDLSPRSRLIATYALCGFANIGSLGNQIGVLAQLAPGRIADVTRVAVSAMLTGALSTLSSASIAGLLATDQR</sequence>
<protein>
    <submittedName>
        <fullName evidence="1">Uncharacterized protein</fullName>
    </submittedName>
</protein>
<name>A0ACB8V1D0_9EURO</name>